<dbReference type="InterPro" id="IPR058525">
    <property type="entry name" value="DUF8212"/>
</dbReference>
<name>A0A2G8SFL9_9APHY</name>
<evidence type="ECO:0000313" key="5">
    <source>
        <dbReference type="Proteomes" id="UP000230002"/>
    </source>
</evidence>
<sequence length="767" mass="86139">MQPVTIQTYCQETGGREMRQQGTRPERTGEFKWVEDPRQEHFAILSHVWAKDGDSDYPEQTYQDLLRFQEESRCADPAAGTLPISKFSDKLRRFCEIALKDGFEFGWADTCCIDKTSSSELSEAINSMYSWYAYSSACYAFLHDVDPPSEDSPKWQATFTGSQWFKRGWTLQELIASRIVIFVSKAPGADGDPARARPRIPGWEVLGSKHTLAACISSETGIDVAVLTFEKSLGDIPIARRMAWAQSRETSRLEDEAYCLMGIFGVNMQTNYGEGQYAFIRLQKQILSQSPDQTIFAWGRFLDDPSSVLLPSSPSSTKTPDNASTDLSHNPIAPPSFLEQYLLAPSPKHFDRKHSASMVRLSQEVFQQRLGISITDALYQVFEITPYGLKTHFPLLNVCSSGHHMTSATHCAILSCEDPDKGLLALLLRPRKHLTGNEFFVGAIVRSIGQKSGADEPFGRDRVWDDYCRLMYVTVDQLNDLRKSATSIFTLYRPRDLPTASSVYIPHCATRSAIELVRDSNVHAVPREMSERFEVLFCRWSKKPPHWQDSDVEPPFATSKSVLDRSSSSPDNAIKIWNAEAKVELIIQVARCKCDFGQRTGALGVLVSSTDPESLDKQFSMQAHPIDHRIHVHSWSFDHGFASREIEFDSPKDSVRRLSLRLTFTSIASQRASDGTTVRRCRLGAELRERGHAELQYPRQPLPLNPLHPIPNSPLPPLPLDLPGDKQLLRATEGGVNNGRVNERHLVDKGRVQTGDEGSITAYTGTY</sequence>
<feature type="domain" description="Heterokaryon incompatibility" evidence="2">
    <location>
        <begin position="42"/>
        <end position="146"/>
    </location>
</feature>
<gene>
    <name evidence="4" type="ORF">GSI_05265</name>
</gene>
<organism evidence="4 5">
    <name type="scientific">Ganoderma sinense ZZ0214-1</name>
    <dbReference type="NCBI Taxonomy" id="1077348"/>
    <lineage>
        <taxon>Eukaryota</taxon>
        <taxon>Fungi</taxon>
        <taxon>Dikarya</taxon>
        <taxon>Basidiomycota</taxon>
        <taxon>Agaricomycotina</taxon>
        <taxon>Agaricomycetes</taxon>
        <taxon>Polyporales</taxon>
        <taxon>Polyporaceae</taxon>
        <taxon>Ganoderma</taxon>
    </lineage>
</organism>
<protein>
    <submittedName>
        <fullName evidence="4">Uncharacterized protein</fullName>
    </submittedName>
</protein>
<evidence type="ECO:0000259" key="2">
    <source>
        <dbReference type="Pfam" id="PF06985"/>
    </source>
</evidence>
<dbReference type="OrthoDB" id="5122891at2759"/>
<dbReference type="AlphaFoldDB" id="A0A2G8SFL9"/>
<feature type="compositionally biased region" description="Polar residues" evidence="1">
    <location>
        <begin position="317"/>
        <end position="328"/>
    </location>
</feature>
<dbReference type="EMBL" id="AYKW01000010">
    <property type="protein sequence ID" value="PIL32562.1"/>
    <property type="molecule type" value="Genomic_DNA"/>
</dbReference>
<dbReference type="Proteomes" id="UP000230002">
    <property type="component" value="Unassembled WGS sequence"/>
</dbReference>
<evidence type="ECO:0000259" key="3">
    <source>
        <dbReference type="Pfam" id="PF26640"/>
    </source>
</evidence>
<dbReference type="Pfam" id="PF26640">
    <property type="entry name" value="DUF8212"/>
    <property type="match status" value="1"/>
</dbReference>
<dbReference type="STRING" id="1077348.A0A2G8SFL9"/>
<reference evidence="4 5" key="1">
    <citation type="journal article" date="2015" name="Sci. Rep.">
        <title>Chromosome-level genome map provides insights into diverse defense mechanisms in the medicinal fungus Ganoderma sinense.</title>
        <authorList>
            <person name="Zhu Y."/>
            <person name="Xu J."/>
            <person name="Sun C."/>
            <person name="Zhou S."/>
            <person name="Xu H."/>
            <person name="Nelson D.R."/>
            <person name="Qian J."/>
            <person name="Song J."/>
            <person name="Luo H."/>
            <person name="Xiang L."/>
            <person name="Li Y."/>
            <person name="Xu Z."/>
            <person name="Ji A."/>
            <person name="Wang L."/>
            <person name="Lu S."/>
            <person name="Hayward A."/>
            <person name="Sun W."/>
            <person name="Li X."/>
            <person name="Schwartz D.C."/>
            <person name="Wang Y."/>
            <person name="Chen S."/>
        </authorList>
    </citation>
    <scope>NUCLEOTIDE SEQUENCE [LARGE SCALE GENOMIC DNA]</scope>
    <source>
        <strain evidence="4 5">ZZ0214-1</strain>
    </source>
</reference>
<evidence type="ECO:0000313" key="4">
    <source>
        <dbReference type="EMBL" id="PIL32562.1"/>
    </source>
</evidence>
<dbReference type="InterPro" id="IPR010730">
    <property type="entry name" value="HET"/>
</dbReference>
<feature type="domain" description="DUF8212" evidence="3">
    <location>
        <begin position="277"/>
        <end position="424"/>
    </location>
</feature>
<accession>A0A2G8SFL9</accession>
<proteinExistence type="predicted"/>
<evidence type="ECO:0000256" key="1">
    <source>
        <dbReference type="SAM" id="MobiDB-lite"/>
    </source>
</evidence>
<dbReference type="PANTHER" id="PTHR10622:SF10">
    <property type="entry name" value="HET DOMAIN-CONTAINING PROTEIN"/>
    <property type="match status" value="1"/>
</dbReference>
<dbReference type="PANTHER" id="PTHR10622">
    <property type="entry name" value="HET DOMAIN-CONTAINING PROTEIN"/>
    <property type="match status" value="1"/>
</dbReference>
<comment type="caution">
    <text evidence="4">The sequence shown here is derived from an EMBL/GenBank/DDBJ whole genome shotgun (WGS) entry which is preliminary data.</text>
</comment>
<dbReference type="Pfam" id="PF06985">
    <property type="entry name" value="HET"/>
    <property type="match status" value="1"/>
</dbReference>
<keyword evidence="5" id="KW-1185">Reference proteome</keyword>
<feature type="region of interest" description="Disordered" evidence="1">
    <location>
        <begin position="310"/>
        <end position="329"/>
    </location>
</feature>